<evidence type="ECO:0000259" key="6">
    <source>
        <dbReference type="Pfam" id="PF00892"/>
    </source>
</evidence>
<dbReference type="InterPro" id="IPR000620">
    <property type="entry name" value="EamA_dom"/>
</dbReference>
<organism evidence="7 8">
    <name type="scientific">Candidatus Cardinium hertigii</name>
    <dbReference type="NCBI Taxonomy" id="247481"/>
    <lineage>
        <taxon>Bacteria</taxon>
        <taxon>Pseudomonadati</taxon>
        <taxon>Bacteroidota</taxon>
        <taxon>Cytophagia</taxon>
        <taxon>Cytophagales</taxon>
        <taxon>Amoebophilaceae</taxon>
        <taxon>Candidatus Cardinium</taxon>
    </lineage>
</organism>
<protein>
    <submittedName>
        <fullName evidence="7">DMT family transporter</fullName>
    </submittedName>
</protein>
<dbReference type="GO" id="GO:0016020">
    <property type="term" value="C:membrane"/>
    <property type="evidence" value="ECO:0007669"/>
    <property type="project" value="UniProtKB-SubCell"/>
</dbReference>
<reference evidence="7 8" key="1">
    <citation type="submission" date="2018-09" db="EMBL/GenBank/DDBJ databases">
        <title>Comparative Genomics of Wolbachia-Cardinium Dual Endosymbiosis in a Plant-Parasitic Nematode.</title>
        <authorList>
            <person name="Brown A.M.V."/>
            <person name="Wasala S.K."/>
            <person name="Howe D.K."/>
            <person name="Peetz A.B."/>
            <person name="Zasada I.A."/>
            <person name="Denver D.R."/>
        </authorList>
    </citation>
    <scope>NUCLEOTIDE SEQUENCE [LARGE SCALE GENOMIC DNA]</scope>
    <source>
        <strain evidence="7 8">Pp_1</strain>
    </source>
</reference>
<dbReference type="Proteomes" id="UP000270927">
    <property type="component" value="Unassembled WGS sequence"/>
</dbReference>
<feature type="transmembrane region" description="Helical" evidence="5">
    <location>
        <begin position="206"/>
        <end position="228"/>
    </location>
</feature>
<proteinExistence type="predicted"/>
<dbReference type="AlphaFoldDB" id="A0A3N2QBV5"/>
<feature type="transmembrane region" description="Helical" evidence="5">
    <location>
        <begin position="35"/>
        <end position="59"/>
    </location>
</feature>
<dbReference type="InterPro" id="IPR037185">
    <property type="entry name" value="EmrE-like"/>
</dbReference>
<feature type="transmembrane region" description="Helical" evidence="5">
    <location>
        <begin position="71"/>
        <end position="91"/>
    </location>
</feature>
<evidence type="ECO:0000313" key="7">
    <source>
        <dbReference type="EMBL" id="ROT47270.1"/>
    </source>
</evidence>
<keyword evidence="2 5" id="KW-0812">Transmembrane</keyword>
<gene>
    <name evidence="7" type="ORF">EDM02_03920</name>
</gene>
<dbReference type="OrthoDB" id="9806740at2"/>
<keyword evidence="4 5" id="KW-0472">Membrane</keyword>
<evidence type="ECO:0000256" key="3">
    <source>
        <dbReference type="ARBA" id="ARBA00022989"/>
    </source>
</evidence>
<evidence type="ECO:0000256" key="2">
    <source>
        <dbReference type="ARBA" id="ARBA00022692"/>
    </source>
</evidence>
<dbReference type="EMBL" id="RARA01000025">
    <property type="protein sequence ID" value="ROT47270.1"/>
    <property type="molecule type" value="Genomic_DNA"/>
</dbReference>
<feature type="transmembrane region" description="Helical" evidence="5">
    <location>
        <begin position="152"/>
        <end position="170"/>
    </location>
</feature>
<evidence type="ECO:0000256" key="5">
    <source>
        <dbReference type="SAM" id="Phobius"/>
    </source>
</evidence>
<evidence type="ECO:0000313" key="8">
    <source>
        <dbReference type="Proteomes" id="UP000270927"/>
    </source>
</evidence>
<feature type="domain" description="EamA" evidence="6">
    <location>
        <begin position="12"/>
        <end position="142"/>
    </location>
</feature>
<dbReference type="PANTHER" id="PTHR22911:SF6">
    <property type="entry name" value="SOLUTE CARRIER FAMILY 35 MEMBER G1"/>
    <property type="match status" value="1"/>
</dbReference>
<evidence type="ECO:0000256" key="1">
    <source>
        <dbReference type="ARBA" id="ARBA00004141"/>
    </source>
</evidence>
<comment type="subcellular location">
    <subcellularLocation>
        <location evidence="1">Membrane</location>
        <topology evidence="1">Multi-pass membrane protein</topology>
    </subcellularLocation>
</comment>
<dbReference type="SUPFAM" id="SSF103481">
    <property type="entry name" value="Multidrug resistance efflux transporter EmrE"/>
    <property type="match status" value="2"/>
</dbReference>
<dbReference type="Pfam" id="PF00892">
    <property type="entry name" value="EamA"/>
    <property type="match status" value="2"/>
</dbReference>
<sequence>MYPQKNAYLQSLFWLLLGILSSCFNDVVTKYVTTGLTICQVCFFRFIFGSLVLVPIIMYSSNDHLFRTKRLPLHFLRGLFLAIAMSLYSYGLTQVKMSTVTIIGFANPIFVLILASIFLKEQVAWPIWVATCLAFMGIAFIVRPAIVNYNTPLLACVLATVVFALLDIINKKYITHEPILSVIFFSNLFASLCIFPVAWYDWQIPTLPQLCVLGVLGIGSNLILYFLLRAFALSDISVLAPLRYIELVVSMVFGYLFFDEWPTLDTCLGAMVIIACSCFVTYYQNR</sequence>
<feature type="transmembrane region" description="Helical" evidence="5">
    <location>
        <begin position="97"/>
        <end position="118"/>
    </location>
</feature>
<name>A0A3N2QBV5_9BACT</name>
<feature type="transmembrane region" description="Helical" evidence="5">
    <location>
        <begin position="182"/>
        <end position="200"/>
    </location>
</feature>
<evidence type="ECO:0000256" key="4">
    <source>
        <dbReference type="ARBA" id="ARBA00023136"/>
    </source>
</evidence>
<feature type="transmembrane region" description="Helical" evidence="5">
    <location>
        <begin position="125"/>
        <end position="146"/>
    </location>
</feature>
<keyword evidence="3 5" id="KW-1133">Transmembrane helix</keyword>
<dbReference type="PROSITE" id="PS51257">
    <property type="entry name" value="PROKAR_LIPOPROTEIN"/>
    <property type="match status" value="1"/>
</dbReference>
<feature type="transmembrane region" description="Helical" evidence="5">
    <location>
        <begin position="263"/>
        <end position="283"/>
    </location>
</feature>
<feature type="domain" description="EamA" evidence="6">
    <location>
        <begin position="153"/>
        <end position="281"/>
    </location>
</feature>
<dbReference type="PANTHER" id="PTHR22911">
    <property type="entry name" value="ACYL-MALONYL CONDENSING ENZYME-RELATED"/>
    <property type="match status" value="1"/>
</dbReference>
<comment type="caution">
    <text evidence="7">The sequence shown here is derived from an EMBL/GenBank/DDBJ whole genome shotgun (WGS) entry which is preliminary data.</text>
</comment>
<keyword evidence="8" id="KW-1185">Reference proteome</keyword>
<accession>A0A3N2QBV5</accession>
<dbReference type="RefSeq" id="WP_123663210.1">
    <property type="nucleotide sequence ID" value="NZ_RARA01000025.1"/>
</dbReference>